<organism evidence="1 2">
    <name type="scientific">Melia azedarach</name>
    <name type="common">Chinaberry tree</name>
    <dbReference type="NCBI Taxonomy" id="155640"/>
    <lineage>
        <taxon>Eukaryota</taxon>
        <taxon>Viridiplantae</taxon>
        <taxon>Streptophyta</taxon>
        <taxon>Embryophyta</taxon>
        <taxon>Tracheophyta</taxon>
        <taxon>Spermatophyta</taxon>
        <taxon>Magnoliopsida</taxon>
        <taxon>eudicotyledons</taxon>
        <taxon>Gunneridae</taxon>
        <taxon>Pentapetalae</taxon>
        <taxon>rosids</taxon>
        <taxon>malvids</taxon>
        <taxon>Sapindales</taxon>
        <taxon>Meliaceae</taxon>
        <taxon>Melia</taxon>
    </lineage>
</organism>
<evidence type="ECO:0000313" key="2">
    <source>
        <dbReference type="Proteomes" id="UP001164539"/>
    </source>
</evidence>
<reference evidence="1 2" key="1">
    <citation type="journal article" date="2023" name="Science">
        <title>Complex scaffold remodeling in plant triterpene biosynthesis.</title>
        <authorList>
            <person name="De La Pena R."/>
            <person name="Hodgson H."/>
            <person name="Liu J.C."/>
            <person name="Stephenson M.J."/>
            <person name="Martin A.C."/>
            <person name="Owen C."/>
            <person name="Harkess A."/>
            <person name="Leebens-Mack J."/>
            <person name="Jimenez L.E."/>
            <person name="Osbourn A."/>
            <person name="Sattely E.S."/>
        </authorList>
    </citation>
    <scope>NUCLEOTIDE SEQUENCE [LARGE SCALE GENOMIC DNA]</scope>
    <source>
        <strain evidence="2">cv. JPN11</strain>
        <tissue evidence="1">Leaf</tissue>
    </source>
</reference>
<name>A0ACC1YTK1_MELAZ</name>
<protein>
    <submittedName>
        <fullName evidence="1">Serine/arginine repetitive matrix protein 2</fullName>
    </submittedName>
</protein>
<dbReference type="Proteomes" id="UP001164539">
    <property type="component" value="Chromosome 2"/>
</dbReference>
<dbReference type="EMBL" id="CM051395">
    <property type="protein sequence ID" value="KAJ4726374.1"/>
    <property type="molecule type" value="Genomic_DNA"/>
</dbReference>
<comment type="caution">
    <text evidence="1">The sequence shown here is derived from an EMBL/GenBank/DDBJ whole genome shotgun (WGS) entry which is preliminary data.</text>
</comment>
<accession>A0ACC1YTK1</accession>
<keyword evidence="2" id="KW-1185">Reference proteome</keyword>
<sequence>MESNCNGIGDSFLSSSSMQTVDDLLEECWFFENLFKRNAAMTFKRCNSDPCPSSSSSSSKLSQVLLPRVPENETSMEKKGDGVVHRGLVRAPSLPPCIGGRKEQEEKEGSNGTKKLARQVSHQNMLQAPKPSCIEKKEGSHKEKESGSRSKFSGQSSRPRLQRAPSLPPNIGREDISYDKDSEARMSRLIQQAFAHSTESLYPQHNPKSMIQSNIIPRARPPRISELVESNNTNGIKEISRRFLNQQKLIRKSLNDLETEEVQGFKDLGFTFEEKDLNPNVVNTLPGLQEKKREELNQENDKMRRPYLSEAWVMHSCAPPPVPNWVTKNSAEDMKAQLKFWARAVASNVWQEC</sequence>
<evidence type="ECO:0000313" key="1">
    <source>
        <dbReference type="EMBL" id="KAJ4726374.1"/>
    </source>
</evidence>
<gene>
    <name evidence="1" type="ORF">OWV82_005098</name>
</gene>
<proteinExistence type="predicted"/>